<evidence type="ECO:0000313" key="4">
    <source>
        <dbReference type="Proteomes" id="UP000034034"/>
    </source>
</evidence>
<dbReference type="InterPro" id="IPR023210">
    <property type="entry name" value="NADP_OxRdtase_dom"/>
</dbReference>
<gene>
    <name evidence="3" type="ORF">SXIM_25380</name>
</gene>
<dbReference type="STRING" id="408015.SXIM_25380"/>
<dbReference type="RefSeq" id="WP_030732225.1">
    <property type="nucleotide sequence ID" value="NZ_CP009922.3"/>
</dbReference>
<dbReference type="InterPro" id="IPR020471">
    <property type="entry name" value="AKR"/>
</dbReference>
<evidence type="ECO:0000256" key="1">
    <source>
        <dbReference type="ARBA" id="ARBA00023002"/>
    </source>
</evidence>
<name>A0A0F7FVK3_9ACTN</name>
<dbReference type="PATRIC" id="fig|408015.6.peg.2578"/>
<dbReference type="EMBL" id="CP009922">
    <property type="protein sequence ID" value="AKG43922.1"/>
    <property type="molecule type" value="Genomic_DNA"/>
</dbReference>
<dbReference type="KEGG" id="sxi:SXIM_25380"/>
<dbReference type="Gene3D" id="3.20.20.100">
    <property type="entry name" value="NADP-dependent oxidoreductase domain"/>
    <property type="match status" value="1"/>
</dbReference>
<dbReference type="InterPro" id="IPR018170">
    <property type="entry name" value="Aldo/ket_reductase_CS"/>
</dbReference>
<organism evidence="3 4">
    <name type="scientific">Streptomyces xiamenensis</name>
    <dbReference type="NCBI Taxonomy" id="408015"/>
    <lineage>
        <taxon>Bacteria</taxon>
        <taxon>Bacillati</taxon>
        <taxon>Actinomycetota</taxon>
        <taxon>Actinomycetes</taxon>
        <taxon>Kitasatosporales</taxon>
        <taxon>Streptomycetaceae</taxon>
        <taxon>Streptomyces</taxon>
    </lineage>
</organism>
<evidence type="ECO:0000259" key="2">
    <source>
        <dbReference type="Pfam" id="PF00248"/>
    </source>
</evidence>
<protein>
    <submittedName>
        <fullName evidence="3">Aldo/keto reductase</fullName>
    </submittedName>
</protein>
<keyword evidence="4" id="KW-1185">Reference proteome</keyword>
<reference evidence="3" key="1">
    <citation type="submission" date="2019-08" db="EMBL/GenBank/DDBJ databases">
        <title>Complete genome sequence of a mangrove-derived Streptomyces xiamenensis.</title>
        <authorList>
            <person name="Xu J."/>
        </authorList>
    </citation>
    <scope>NUCLEOTIDE SEQUENCE</scope>
    <source>
        <strain evidence="3">318</strain>
    </source>
</reference>
<dbReference type="InterPro" id="IPR050523">
    <property type="entry name" value="AKR_Detox_Biosynth"/>
</dbReference>
<dbReference type="InterPro" id="IPR036812">
    <property type="entry name" value="NAD(P)_OxRdtase_dom_sf"/>
</dbReference>
<proteinExistence type="predicted"/>
<dbReference type="GO" id="GO:0005829">
    <property type="term" value="C:cytosol"/>
    <property type="evidence" value="ECO:0007669"/>
    <property type="project" value="TreeGrafter"/>
</dbReference>
<dbReference type="GO" id="GO:0016491">
    <property type="term" value="F:oxidoreductase activity"/>
    <property type="evidence" value="ECO:0007669"/>
    <property type="project" value="UniProtKB-KW"/>
</dbReference>
<dbReference type="Pfam" id="PF00248">
    <property type="entry name" value="Aldo_ket_red"/>
    <property type="match status" value="1"/>
</dbReference>
<feature type="domain" description="NADP-dependent oxidoreductase" evidence="2">
    <location>
        <begin position="4"/>
        <end position="304"/>
    </location>
</feature>
<dbReference type="AlphaFoldDB" id="A0A0F7FVK3"/>
<dbReference type="Proteomes" id="UP000034034">
    <property type="component" value="Chromosome"/>
</dbReference>
<dbReference type="HOGENOM" id="CLU_023205_2_0_11"/>
<dbReference type="PANTHER" id="PTHR43364:SF4">
    <property type="entry name" value="NAD(P)-LINKED OXIDOREDUCTASE SUPERFAMILY PROTEIN"/>
    <property type="match status" value="1"/>
</dbReference>
<dbReference type="PANTHER" id="PTHR43364">
    <property type="entry name" value="NADH-SPECIFIC METHYLGLYOXAL REDUCTASE-RELATED"/>
    <property type="match status" value="1"/>
</dbReference>
<dbReference type="SUPFAM" id="SSF51430">
    <property type="entry name" value="NAD(P)-linked oxidoreductase"/>
    <property type="match status" value="1"/>
</dbReference>
<dbReference type="PROSITE" id="PS00062">
    <property type="entry name" value="ALDOKETO_REDUCTASE_2"/>
    <property type="match status" value="1"/>
</dbReference>
<keyword evidence="1" id="KW-0560">Oxidoreductase</keyword>
<dbReference type="PRINTS" id="PR00069">
    <property type="entry name" value="ALDKETRDTASE"/>
</dbReference>
<evidence type="ECO:0000313" key="3">
    <source>
        <dbReference type="EMBL" id="AKG43922.1"/>
    </source>
</evidence>
<accession>A0A0F7FVK3</accession>
<sequence length="316" mass="34109">MSAELVLGTMTFGDTVDAAGAAAMLDLAEEAGITMLDTANVYAGGACEEILGELLAGGGRRDRFRIASKAGMPHEDAAGAAPLSAGALRRSVEGSLRRLRTDRLDLFYLHQPDRDTEIVETLDTLAALAAEGLIREVGVSNYPAWRIAELRAEARLRGAPVPAVSQSLYNLIARRVEEEYAEYAASAGISTIVYNPLGGGLLTGRHRFEEPPEHGRFGDSRLAAMYRERYWDRQLFAAVTELTVVADGLGVPLPELALRWLMDRPLVNGVLVGSSTLGHLRANITAARRGPLPAEALDRIDAVWQTLRGPAPAYHR</sequence>